<evidence type="ECO:0000313" key="2">
    <source>
        <dbReference type="Proteomes" id="UP001054821"/>
    </source>
</evidence>
<name>A0AAD4VFG3_PRUDU</name>
<keyword evidence="2" id="KW-1185">Reference proteome</keyword>
<proteinExistence type="predicted"/>
<accession>A0AAD4VFG3</accession>
<protein>
    <submittedName>
        <fullName evidence="1">Uncharacterized protein</fullName>
    </submittedName>
</protein>
<dbReference type="Proteomes" id="UP001054821">
    <property type="component" value="Chromosome 6"/>
</dbReference>
<evidence type="ECO:0000313" key="1">
    <source>
        <dbReference type="EMBL" id="KAI5323516.1"/>
    </source>
</evidence>
<dbReference type="AlphaFoldDB" id="A0AAD4VFG3"/>
<comment type="caution">
    <text evidence="1">The sequence shown here is derived from an EMBL/GenBank/DDBJ whole genome shotgun (WGS) entry which is preliminary data.</text>
</comment>
<dbReference type="EMBL" id="JAJFAZ020000006">
    <property type="protein sequence ID" value="KAI5323516.1"/>
    <property type="molecule type" value="Genomic_DNA"/>
</dbReference>
<reference evidence="1 2" key="1">
    <citation type="journal article" date="2022" name="G3 (Bethesda)">
        <title>Whole-genome sequence and methylome profiling of the almond [Prunus dulcis (Mill.) D.A. Webb] cultivar 'Nonpareil'.</title>
        <authorList>
            <person name="D'Amico-Willman K.M."/>
            <person name="Ouma W.Z."/>
            <person name="Meulia T."/>
            <person name="Sideli G.M."/>
            <person name="Gradziel T.M."/>
            <person name="Fresnedo-Ramirez J."/>
        </authorList>
    </citation>
    <scope>NUCLEOTIDE SEQUENCE [LARGE SCALE GENOMIC DNA]</scope>
    <source>
        <strain evidence="1">Clone GOH B32 T37-40</strain>
    </source>
</reference>
<sequence length="98" mass="11088">MDIESTSPSVLASSNSALSKVQGDHVYALFGRVNLEKGTIFSKEEGIDLWSWKNLQKTRKKKQSSSFRHREVKIGVLYKVSMWDFVQIAVVVTRVLGD</sequence>
<gene>
    <name evidence="1" type="ORF">L3X38_032588</name>
</gene>
<organism evidence="1 2">
    <name type="scientific">Prunus dulcis</name>
    <name type="common">Almond</name>
    <name type="synonym">Amygdalus dulcis</name>
    <dbReference type="NCBI Taxonomy" id="3755"/>
    <lineage>
        <taxon>Eukaryota</taxon>
        <taxon>Viridiplantae</taxon>
        <taxon>Streptophyta</taxon>
        <taxon>Embryophyta</taxon>
        <taxon>Tracheophyta</taxon>
        <taxon>Spermatophyta</taxon>
        <taxon>Magnoliopsida</taxon>
        <taxon>eudicotyledons</taxon>
        <taxon>Gunneridae</taxon>
        <taxon>Pentapetalae</taxon>
        <taxon>rosids</taxon>
        <taxon>fabids</taxon>
        <taxon>Rosales</taxon>
        <taxon>Rosaceae</taxon>
        <taxon>Amygdaloideae</taxon>
        <taxon>Amygdaleae</taxon>
        <taxon>Prunus</taxon>
    </lineage>
</organism>